<dbReference type="RefSeq" id="WP_006977269.1">
    <property type="nucleotide sequence ID" value="NZ_ABCS01000210.1"/>
</dbReference>
<feature type="region of interest" description="Disordered" evidence="4">
    <location>
        <begin position="25"/>
        <end position="65"/>
    </location>
</feature>
<dbReference type="OrthoDB" id="101857at2"/>
<reference evidence="6 7" key="1">
    <citation type="submission" date="2007-06" db="EMBL/GenBank/DDBJ databases">
        <authorList>
            <person name="Shimkets L."/>
            <person name="Ferriera S."/>
            <person name="Johnson J."/>
            <person name="Kravitz S."/>
            <person name="Beeson K."/>
            <person name="Sutton G."/>
            <person name="Rogers Y.-H."/>
            <person name="Friedman R."/>
            <person name="Frazier M."/>
            <person name="Venter J.C."/>
        </authorList>
    </citation>
    <scope>NUCLEOTIDE SEQUENCE [LARGE SCALE GENOMIC DNA]</scope>
    <source>
        <strain evidence="6 7">SIR-1</strain>
    </source>
</reference>
<dbReference type="PROSITE" id="PS51257">
    <property type="entry name" value="PROKAR_LIPOPROTEIN"/>
    <property type="match status" value="1"/>
</dbReference>
<evidence type="ECO:0000256" key="2">
    <source>
        <dbReference type="ARBA" id="ARBA00022803"/>
    </source>
</evidence>
<dbReference type="eggNOG" id="COG0457">
    <property type="taxonomic scope" value="Bacteria"/>
</dbReference>
<dbReference type="InterPro" id="IPR050498">
    <property type="entry name" value="Ycf3"/>
</dbReference>
<dbReference type="SUPFAM" id="SSF48452">
    <property type="entry name" value="TPR-like"/>
    <property type="match status" value="1"/>
</dbReference>
<feature type="repeat" description="TPR" evidence="3">
    <location>
        <begin position="101"/>
        <end position="134"/>
    </location>
</feature>
<dbReference type="Pfam" id="PF13432">
    <property type="entry name" value="TPR_16"/>
    <property type="match status" value="4"/>
</dbReference>
<dbReference type="InterPro" id="IPR011990">
    <property type="entry name" value="TPR-like_helical_dom_sf"/>
</dbReference>
<name>A6GKN3_9BACT</name>
<gene>
    <name evidence="6" type="ORF">PPSIR1_11681</name>
</gene>
<feature type="signal peptide" evidence="5">
    <location>
        <begin position="1"/>
        <end position="24"/>
    </location>
</feature>
<dbReference type="AlphaFoldDB" id="A6GKN3"/>
<dbReference type="STRING" id="391625.PPSIR1_11681"/>
<keyword evidence="2 3" id="KW-0802">TPR repeat</keyword>
<sequence length="404" mass="42501">MATSARRATLGFLAAFALALSACGEPKPATTTPGEGEGEDEALGDAQLTGQGPGGGLSDRLKPKPGADPAIVEIEVLIAQGKPERALEAADAAIAADPKKARLRYARGNALSHLGRSDEARAAFDEAIALDDTDALPHAAIGNLVGLSEGATVADKKRAIDHFQTALKLDPELASAHLALGVVLLDLREYQRAVEAIETADRLKGSVDTAYTLAQVHARLGNDEQALNYAESALEYEANASGVDIRLLYARLLMKAGRDADAAEQFERCAKLVPDAPPLRLEVVRGLLDMGMVDAAAVHMDALLEMVPDEGPVLVNHGRVLAAQGDIEGALGRFAAAREAQPESQAAWVYEVQTLAAAKRCKEAEKAATELAVMLGYVAPKKDPNNPPRAVRRAQDALAAHGCR</sequence>
<feature type="chain" id="PRO_5002697555" evidence="5">
    <location>
        <begin position="25"/>
        <end position="404"/>
    </location>
</feature>
<keyword evidence="1" id="KW-0677">Repeat</keyword>
<organism evidence="6 7">
    <name type="scientific">Plesiocystis pacifica SIR-1</name>
    <dbReference type="NCBI Taxonomy" id="391625"/>
    <lineage>
        <taxon>Bacteria</taxon>
        <taxon>Pseudomonadati</taxon>
        <taxon>Myxococcota</taxon>
        <taxon>Polyangia</taxon>
        <taxon>Nannocystales</taxon>
        <taxon>Nannocystaceae</taxon>
        <taxon>Plesiocystis</taxon>
    </lineage>
</organism>
<evidence type="ECO:0000256" key="1">
    <source>
        <dbReference type="ARBA" id="ARBA00022737"/>
    </source>
</evidence>
<evidence type="ECO:0000256" key="5">
    <source>
        <dbReference type="SAM" id="SignalP"/>
    </source>
</evidence>
<dbReference type="EMBL" id="ABCS01000210">
    <property type="protein sequence ID" value="EDM73568.1"/>
    <property type="molecule type" value="Genomic_DNA"/>
</dbReference>
<protein>
    <submittedName>
        <fullName evidence="6">SPY protein</fullName>
    </submittedName>
</protein>
<evidence type="ECO:0000256" key="3">
    <source>
        <dbReference type="PROSITE-ProRule" id="PRU00339"/>
    </source>
</evidence>
<feature type="compositionally biased region" description="Low complexity" evidence="4">
    <location>
        <begin position="25"/>
        <end position="34"/>
    </location>
</feature>
<evidence type="ECO:0000256" key="4">
    <source>
        <dbReference type="SAM" id="MobiDB-lite"/>
    </source>
</evidence>
<dbReference type="InterPro" id="IPR019734">
    <property type="entry name" value="TPR_rpt"/>
</dbReference>
<evidence type="ECO:0000313" key="6">
    <source>
        <dbReference type="EMBL" id="EDM73568.1"/>
    </source>
</evidence>
<dbReference type="Proteomes" id="UP000005801">
    <property type="component" value="Unassembled WGS sequence"/>
</dbReference>
<accession>A6GKN3</accession>
<keyword evidence="7" id="KW-1185">Reference proteome</keyword>
<dbReference type="PROSITE" id="PS50005">
    <property type="entry name" value="TPR"/>
    <property type="match status" value="1"/>
</dbReference>
<dbReference type="SMART" id="SM00028">
    <property type="entry name" value="TPR"/>
    <property type="match status" value="7"/>
</dbReference>
<dbReference type="Gene3D" id="1.25.40.10">
    <property type="entry name" value="Tetratricopeptide repeat domain"/>
    <property type="match status" value="3"/>
</dbReference>
<keyword evidence="5" id="KW-0732">Signal</keyword>
<dbReference type="PANTHER" id="PTHR44858:SF1">
    <property type="entry name" value="UDP-N-ACETYLGLUCOSAMINE--PEPTIDE N-ACETYLGLUCOSAMINYLTRANSFERASE SPINDLY-RELATED"/>
    <property type="match status" value="1"/>
</dbReference>
<comment type="caution">
    <text evidence="6">The sequence shown here is derived from an EMBL/GenBank/DDBJ whole genome shotgun (WGS) entry which is preliminary data.</text>
</comment>
<dbReference type="PANTHER" id="PTHR44858">
    <property type="entry name" value="TETRATRICOPEPTIDE REPEAT PROTEIN 6"/>
    <property type="match status" value="1"/>
</dbReference>
<evidence type="ECO:0000313" key="7">
    <source>
        <dbReference type="Proteomes" id="UP000005801"/>
    </source>
</evidence>
<proteinExistence type="predicted"/>